<dbReference type="OrthoDB" id="67716at2759"/>
<dbReference type="GO" id="GO:0017056">
    <property type="term" value="F:structural constituent of nuclear pore"/>
    <property type="evidence" value="ECO:0007669"/>
    <property type="project" value="TreeGrafter"/>
</dbReference>
<evidence type="ECO:0000256" key="2">
    <source>
        <dbReference type="ARBA" id="ARBA00022448"/>
    </source>
</evidence>
<evidence type="ECO:0000313" key="8">
    <source>
        <dbReference type="Proteomes" id="UP000501346"/>
    </source>
</evidence>
<feature type="domain" description="Nucleoporin nup120-like HEAT repeat" evidence="6">
    <location>
        <begin position="726"/>
        <end position="902"/>
    </location>
</feature>
<feature type="domain" description="Nucleoporin NUP120 helical" evidence="5">
    <location>
        <begin position="510"/>
        <end position="692"/>
    </location>
</feature>
<accession>A0A6C1DVG8</accession>
<comment type="subcellular location">
    <subcellularLocation>
        <location evidence="1">Nucleus</location>
    </subcellularLocation>
</comment>
<dbReference type="PANTHER" id="PTHR21286:SF0">
    <property type="entry name" value="NUCLEAR PORE COMPLEX PROTEIN NUP160"/>
    <property type="match status" value="1"/>
</dbReference>
<keyword evidence="3" id="KW-0539">Nucleus</keyword>
<name>A0A6C1DVG8_SACPS</name>
<dbReference type="InterPro" id="IPR021717">
    <property type="entry name" value="Nucleoporin_Nup160"/>
</dbReference>
<dbReference type="EMBL" id="CP048992">
    <property type="protein sequence ID" value="QID80761.1"/>
    <property type="molecule type" value="Genomic_DNA"/>
</dbReference>
<dbReference type="InterPro" id="IPR059141">
    <property type="entry name" value="Beta-prop_Nup120_160"/>
</dbReference>
<feature type="domain" description="Nucleoporin Nup120/160 beta-propeller" evidence="4">
    <location>
        <begin position="87"/>
        <end position="386"/>
    </location>
</feature>
<evidence type="ECO:0000313" key="7">
    <source>
        <dbReference type="EMBL" id="QID80761.1"/>
    </source>
</evidence>
<dbReference type="Proteomes" id="UP000501346">
    <property type="component" value="Chromosome ScXI"/>
</dbReference>
<dbReference type="Pfam" id="PF22114">
    <property type="entry name" value="NUP120_helical_2"/>
    <property type="match status" value="1"/>
</dbReference>
<evidence type="ECO:0000256" key="1">
    <source>
        <dbReference type="ARBA" id="ARBA00004123"/>
    </source>
</evidence>
<dbReference type="GO" id="GO:0005643">
    <property type="term" value="C:nuclear pore"/>
    <property type="evidence" value="ECO:0007669"/>
    <property type="project" value="TreeGrafter"/>
</dbReference>
<sequence>MACLSRIDANLLQYYEKPEPNNTVDLYVSNNSNNNGLKEGDKSISTPVPQPYGSEYSNCLLLSNSEYICYHFSSRSTLLTFYPLSDAYHGKTINIHLPNASMNQRYTLTIQEVEQQLLVNVILKDGSFLTLQLPLSFLFSSANTLNGEWFHLQNPYDFTVRVPHFLFYVSPQFSVVFLEDGGLSGLKKVDGVHYEPLLFNDNSYLKSLTRFFSRSSKSDYDSVISCKLFHERYLIVLTQNCHLKIWDLTSFTLIQDYDMVSQSDSDPSHFRKVEAVGEYLSLYNNTLVTLLPLENGLFQMGTLLVDSSGILTYTFQNNIPTNLSASAIWSIVDLVLTRPLELNVEASYLNLIVLWKSGTASKLQILNVNDESFKNYEWIESVNKSLVDLQSEHDLDIVTKTGDVERGFCNLKSRYGTQIFERAQQILSENKIIMAHNEDEEYLANLETILRDVKTAFNEASSITLYGDEIILVNCFQPYNHSLYKLNTTVENWFYNMHSETDGSELFKYLRTLNGFASTLSNDVLRSISKKFLDIITGELPDSMTTVEKFTDIFKNCLENQFEITNLKILFDELNSFDIPVVLNDLINNQMKPGIFWKKDFISAIKFDGFTSIISLESLHQLLSIHYRITLQVLLTFVLFDLDTEIFGQHISTLLDLHYKQFLLLNLYRQDKCLLAEVLLKDSSEFSFGVKFFNYGQLIAYIDSLNSNVYNASITENSFFMTFFRSYIIENTSHKNIRFFLENVECPFYLRHNEVQEFMFAMTLFSCGNFDQSYEIFQLHDYPEAINDKLPTFLEDLKSENYHGDSIWKDLLCTFTVPYRHSAFYYQLSLLFDRNNSQEFALKCISKSAEYSLKEIQIEEPQDFKEKQHIHYLNLLIHFRMFEEVLDVLRLGHECLSDTVRTNFLQLLLQEDIYSRDFFSTLLRLCNAHSDNGELYLRTVDIKIVDSILSQNLRSGDWECFKKLYCFRMLNKSERAAAEVLYQYILMQADLDVIRKRKCYLMVINVLSSFDSAYDQWILNGSKVVTLTDLRDELRGL</sequence>
<evidence type="ECO:0000256" key="3">
    <source>
        <dbReference type="ARBA" id="ARBA00023242"/>
    </source>
</evidence>
<reference evidence="7 8" key="1">
    <citation type="journal article" date="2019" name="BMC Genomics">
        <title>Chromosome level assembly and comparative genome analysis confirm lager-brewing yeasts originated from a single hybridization.</title>
        <authorList>
            <person name="Salazar A.N."/>
            <person name="Gorter de Vries A.R."/>
            <person name="van den Broek M."/>
            <person name="Brouwers N."/>
            <person name="de la Torre Cortes P."/>
            <person name="Kuijpers N.G.A."/>
            <person name="Daran J.G."/>
            <person name="Abeel T."/>
        </authorList>
    </citation>
    <scope>NUCLEOTIDE SEQUENCE [LARGE SCALE GENOMIC DNA]</scope>
    <source>
        <strain evidence="7 8">CBS 1483</strain>
    </source>
</reference>
<evidence type="ECO:0000259" key="4">
    <source>
        <dbReference type="Pfam" id="PF11715"/>
    </source>
</evidence>
<organism evidence="7 8">
    <name type="scientific">Saccharomyces pastorianus</name>
    <name type="common">Lager yeast</name>
    <name type="synonym">Saccharomyces cerevisiae x Saccharomyces eubayanus</name>
    <dbReference type="NCBI Taxonomy" id="27292"/>
    <lineage>
        <taxon>Eukaryota</taxon>
        <taxon>Fungi</taxon>
        <taxon>Dikarya</taxon>
        <taxon>Ascomycota</taxon>
        <taxon>Saccharomycotina</taxon>
        <taxon>Saccharomycetes</taxon>
        <taxon>Saccharomycetales</taxon>
        <taxon>Saccharomycetaceae</taxon>
        <taxon>Saccharomyces</taxon>
    </lineage>
</organism>
<dbReference type="Pfam" id="PF23300">
    <property type="entry name" value="HEAT_Nup120"/>
    <property type="match status" value="1"/>
</dbReference>
<dbReference type="InterPro" id="IPR055090">
    <property type="entry name" value="NUP120_helical_saccharomycetes"/>
</dbReference>
<protein>
    <recommendedName>
        <fullName evidence="9">Nucleoporin nup120</fullName>
    </recommendedName>
</protein>
<keyword evidence="2" id="KW-0813">Transport</keyword>
<dbReference type="InterPro" id="IPR056548">
    <property type="entry name" value="HEAT_Nup120"/>
</dbReference>
<keyword evidence="8" id="KW-1185">Reference proteome</keyword>
<dbReference type="Pfam" id="PF11715">
    <property type="entry name" value="Beta-prop_Nup120_160"/>
    <property type="match status" value="1"/>
</dbReference>
<dbReference type="PANTHER" id="PTHR21286">
    <property type="entry name" value="NUCLEAR PORE COMPLEX PROTEIN NUP160"/>
    <property type="match status" value="1"/>
</dbReference>
<proteinExistence type="predicted"/>
<dbReference type="AlphaFoldDB" id="A0A6C1DVG8"/>
<evidence type="ECO:0000259" key="6">
    <source>
        <dbReference type="Pfam" id="PF23300"/>
    </source>
</evidence>
<evidence type="ECO:0000259" key="5">
    <source>
        <dbReference type="Pfam" id="PF22114"/>
    </source>
</evidence>
<evidence type="ECO:0008006" key="9">
    <source>
        <dbReference type="Google" id="ProtNLM"/>
    </source>
</evidence>
<gene>
    <name evidence="7" type="ORF">GRS66_003110</name>
</gene>